<proteinExistence type="predicted"/>
<gene>
    <name evidence="2" type="ORF">DCAF_LOCUS8661</name>
</gene>
<dbReference type="GO" id="GO:0005634">
    <property type="term" value="C:nucleus"/>
    <property type="evidence" value="ECO:0007669"/>
    <property type="project" value="TreeGrafter"/>
</dbReference>
<feature type="domain" description="UmuC" evidence="1">
    <location>
        <begin position="26"/>
        <end position="84"/>
    </location>
</feature>
<dbReference type="SUPFAM" id="SSF56672">
    <property type="entry name" value="DNA/RNA polymerases"/>
    <property type="match status" value="1"/>
</dbReference>
<dbReference type="InterPro" id="IPR043502">
    <property type="entry name" value="DNA/RNA_pol_sf"/>
</dbReference>
<organism evidence="2 3">
    <name type="scientific">Dovyalis caffra</name>
    <dbReference type="NCBI Taxonomy" id="77055"/>
    <lineage>
        <taxon>Eukaryota</taxon>
        <taxon>Viridiplantae</taxon>
        <taxon>Streptophyta</taxon>
        <taxon>Embryophyta</taxon>
        <taxon>Tracheophyta</taxon>
        <taxon>Spermatophyta</taxon>
        <taxon>Magnoliopsida</taxon>
        <taxon>eudicotyledons</taxon>
        <taxon>Gunneridae</taxon>
        <taxon>Pentapetalae</taxon>
        <taxon>rosids</taxon>
        <taxon>fabids</taxon>
        <taxon>Malpighiales</taxon>
        <taxon>Salicaceae</taxon>
        <taxon>Flacourtieae</taxon>
        <taxon>Dovyalis</taxon>
    </lineage>
</organism>
<dbReference type="Pfam" id="PF00817">
    <property type="entry name" value="IMS"/>
    <property type="match status" value="1"/>
</dbReference>
<dbReference type="EMBL" id="CAWUPB010000913">
    <property type="protein sequence ID" value="CAK7331811.1"/>
    <property type="molecule type" value="Genomic_DNA"/>
</dbReference>
<dbReference type="GO" id="GO:0006281">
    <property type="term" value="P:DNA repair"/>
    <property type="evidence" value="ECO:0007669"/>
    <property type="project" value="InterPro"/>
</dbReference>
<dbReference type="GO" id="GO:0042276">
    <property type="term" value="P:error-prone translesion synthesis"/>
    <property type="evidence" value="ECO:0007669"/>
    <property type="project" value="TreeGrafter"/>
</dbReference>
<evidence type="ECO:0000313" key="3">
    <source>
        <dbReference type="Proteomes" id="UP001314170"/>
    </source>
</evidence>
<dbReference type="GO" id="GO:0003887">
    <property type="term" value="F:DNA-directed DNA polymerase activity"/>
    <property type="evidence" value="ECO:0007669"/>
    <property type="project" value="TreeGrafter"/>
</dbReference>
<protein>
    <recommendedName>
        <fullName evidence="1">UmuC domain-containing protein</fullName>
    </recommendedName>
</protein>
<reference evidence="2 3" key="1">
    <citation type="submission" date="2024-01" db="EMBL/GenBank/DDBJ databases">
        <authorList>
            <person name="Waweru B."/>
        </authorList>
    </citation>
    <scope>NUCLEOTIDE SEQUENCE [LARGE SCALE GENOMIC DNA]</scope>
</reference>
<keyword evidence="3" id="KW-1185">Reference proteome</keyword>
<dbReference type="AlphaFoldDB" id="A0AAV1RCW5"/>
<dbReference type="InterPro" id="IPR043128">
    <property type="entry name" value="Rev_trsase/Diguanyl_cyclase"/>
</dbReference>
<dbReference type="Gene3D" id="3.30.70.270">
    <property type="match status" value="1"/>
</dbReference>
<dbReference type="InterPro" id="IPR050116">
    <property type="entry name" value="DNA_polymerase-Y"/>
</dbReference>
<comment type="caution">
    <text evidence="2">The sequence shown here is derived from an EMBL/GenBank/DDBJ whole genome shotgun (WGS) entry which is preliminary data.</text>
</comment>
<dbReference type="Proteomes" id="UP001314170">
    <property type="component" value="Unassembled WGS sequence"/>
</dbReference>
<evidence type="ECO:0000259" key="1">
    <source>
        <dbReference type="Pfam" id="PF00817"/>
    </source>
</evidence>
<dbReference type="PANTHER" id="PTHR11076:SF33">
    <property type="entry name" value="DNA POLYMERASE KAPPA"/>
    <property type="match status" value="1"/>
</dbReference>
<sequence length="118" mass="12922">MEALVRSFQVNDVVWRAVGRSGSKNNMPNVFEKYDRNFLDASLNEACLDITEVCKERGMSGGEIAEELRKGVNEETGLTCSTGLLAKVLSAIPLFHCSLLPAWTGIFPFAQENGCLHG</sequence>
<dbReference type="PANTHER" id="PTHR11076">
    <property type="entry name" value="DNA REPAIR POLYMERASE UMUC / TRANSFERASE FAMILY MEMBER"/>
    <property type="match status" value="1"/>
</dbReference>
<dbReference type="InterPro" id="IPR001126">
    <property type="entry name" value="UmuC"/>
</dbReference>
<accession>A0AAV1RCW5</accession>
<name>A0AAV1RCW5_9ROSI</name>
<evidence type="ECO:0000313" key="2">
    <source>
        <dbReference type="EMBL" id="CAK7331811.1"/>
    </source>
</evidence>